<dbReference type="EMBL" id="CDMZ01000137">
    <property type="protein sequence ID" value="CEM07691.1"/>
    <property type="molecule type" value="Genomic_DNA"/>
</dbReference>
<dbReference type="PhylomeDB" id="A0A0G4F6E4"/>
<evidence type="ECO:0000256" key="1">
    <source>
        <dbReference type="ARBA" id="ARBA00004448"/>
    </source>
</evidence>
<dbReference type="GO" id="GO:1990246">
    <property type="term" value="C:uniplex complex"/>
    <property type="evidence" value="ECO:0007669"/>
    <property type="project" value="TreeGrafter"/>
</dbReference>
<evidence type="ECO:0000256" key="11">
    <source>
        <dbReference type="ARBA" id="ARBA00023128"/>
    </source>
</evidence>
<evidence type="ECO:0000256" key="7">
    <source>
        <dbReference type="ARBA" id="ARBA00022792"/>
    </source>
</evidence>
<dbReference type="PANTHER" id="PTHR13462:SF10">
    <property type="entry name" value="CALCIUM UNIPORTER PROTEIN, MITOCHONDRIAL"/>
    <property type="match status" value="1"/>
</dbReference>
<accession>A0A0G4F6E4</accession>
<evidence type="ECO:0000256" key="5">
    <source>
        <dbReference type="ARBA" id="ARBA00022673"/>
    </source>
</evidence>
<comment type="subcellular location">
    <subcellularLocation>
        <location evidence="1">Mitochondrion inner membrane</location>
        <topology evidence="1">Multi-pass membrane protein</topology>
    </subcellularLocation>
</comment>
<evidence type="ECO:0000256" key="6">
    <source>
        <dbReference type="ARBA" id="ARBA00022692"/>
    </source>
</evidence>
<comment type="catalytic activity">
    <reaction evidence="14">
        <text>Ca(2+)(in) = Ca(2+)(out)</text>
        <dbReference type="Rhea" id="RHEA:29671"/>
        <dbReference type="ChEBI" id="CHEBI:29108"/>
    </reaction>
</comment>
<keyword evidence="11" id="KW-0496">Mitochondrion</keyword>
<keyword evidence="7" id="KW-0999">Mitochondrion inner membrane</keyword>
<evidence type="ECO:0000256" key="16">
    <source>
        <dbReference type="SAM" id="Phobius"/>
    </source>
</evidence>
<dbReference type="AlphaFoldDB" id="A0A0G4F6E4"/>
<evidence type="ECO:0000256" key="8">
    <source>
        <dbReference type="ARBA" id="ARBA00022837"/>
    </source>
</evidence>
<reference evidence="18" key="1">
    <citation type="submission" date="2014-11" db="EMBL/GenBank/DDBJ databases">
        <authorList>
            <person name="Otto D Thomas"/>
            <person name="Naeem Raeece"/>
        </authorList>
    </citation>
    <scope>NUCLEOTIDE SEQUENCE</scope>
</reference>
<feature type="domain" description="Calcium uniporter protein C-terminal" evidence="17">
    <location>
        <begin position="191"/>
        <end position="322"/>
    </location>
</feature>
<organism evidence="18">
    <name type="scientific">Chromera velia CCMP2878</name>
    <dbReference type="NCBI Taxonomy" id="1169474"/>
    <lineage>
        <taxon>Eukaryota</taxon>
        <taxon>Sar</taxon>
        <taxon>Alveolata</taxon>
        <taxon>Colpodellida</taxon>
        <taxon>Chromeraceae</taxon>
        <taxon>Chromera</taxon>
    </lineage>
</organism>
<dbReference type="InterPro" id="IPR039055">
    <property type="entry name" value="MCU_fam"/>
</dbReference>
<evidence type="ECO:0000313" key="18">
    <source>
        <dbReference type="EMBL" id="CEM07691.1"/>
    </source>
</evidence>
<dbReference type="GO" id="GO:0005262">
    <property type="term" value="F:calcium channel activity"/>
    <property type="evidence" value="ECO:0007669"/>
    <property type="project" value="UniProtKB-KW"/>
</dbReference>
<keyword evidence="9 16" id="KW-1133">Transmembrane helix</keyword>
<feature type="transmembrane region" description="Helical" evidence="16">
    <location>
        <begin position="245"/>
        <end position="265"/>
    </location>
</feature>
<keyword evidence="15" id="KW-0175">Coiled coil</keyword>
<evidence type="ECO:0000256" key="2">
    <source>
        <dbReference type="ARBA" id="ARBA00005653"/>
    </source>
</evidence>
<keyword evidence="3" id="KW-0813">Transport</keyword>
<evidence type="ECO:0000256" key="15">
    <source>
        <dbReference type="SAM" id="Coils"/>
    </source>
</evidence>
<feature type="coiled-coil region" evidence="15">
    <location>
        <begin position="211"/>
        <end position="238"/>
    </location>
</feature>
<dbReference type="InterPro" id="IPR006769">
    <property type="entry name" value="MCU_C"/>
</dbReference>
<feature type="transmembrane region" description="Helical" evidence="16">
    <location>
        <begin position="277"/>
        <end position="296"/>
    </location>
</feature>
<keyword evidence="8" id="KW-0106">Calcium</keyword>
<keyword evidence="6 16" id="KW-0812">Transmembrane</keyword>
<sequence length="361" mass="39538">MFALAPTRASVSGLLPCGRCLVPLASLGRLWPSINRRFGSLSTHSVNEAFFDLSRQKQNPLLTVSFGGAVTEFPIKLAEAPTVSALTSKIQANTSKESQVVVKTLDGIPVAESADLLRLSENGFTLEVNGVDIAVPPLCNALSDSRKEMPSSDFAALAKNAQGMPNPSVSSAIGESVSLVMPKDVEVEKAQMNETVECAIQKTHNELVCLLSENEAKLRSLLREEKSLSAQRAQLTEASRKGITFWAWTFVGVSATQFFIIAYGTYYIYSWDIMEPISYLMGVFDALCAWVFFTCTKRDFSAEGHRQHYIETRRERLARKMGYSSNAHELLQKKIAALEASCTSLRGQIEKIQGGPGGKEI</sequence>
<comment type="similarity">
    <text evidence="2">Belongs to the MCU (TC 1.A.77) family.</text>
</comment>
<evidence type="ECO:0000256" key="3">
    <source>
        <dbReference type="ARBA" id="ARBA00022448"/>
    </source>
</evidence>
<dbReference type="GO" id="GO:0036444">
    <property type="term" value="P:calcium import into the mitochondrion"/>
    <property type="evidence" value="ECO:0007669"/>
    <property type="project" value="UniProtKB-ARBA"/>
</dbReference>
<keyword evidence="13" id="KW-0407">Ion channel</keyword>
<dbReference type="PANTHER" id="PTHR13462">
    <property type="entry name" value="CALCIUM UNIPORTER PROTEIN, MITOCHONDRIAL"/>
    <property type="match status" value="1"/>
</dbReference>
<name>A0A0G4F6E4_9ALVE</name>
<evidence type="ECO:0000256" key="10">
    <source>
        <dbReference type="ARBA" id="ARBA00023065"/>
    </source>
</evidence>
<keyword evidence="10" id="KW-0406">Ion transport</keyword>
<keyword evidence="12 16" id="KW-0472">Membrane</keyword>
<protein>
    <recommendedName>
        <fullName evidence="17">Calcium uniporter protein C-terminal domain-containing protein</fullName>
    </recommendedName>
</protein>
<proteinExistence type="inferred from homology"/>
<dbReference type="GO" id="GO:0051560">
    <property type="term" value="P:mitochondrial calcium ion homeostasis"/>
    <property type="evidence" value="ECO:0007669"/>
    <property type="project" value="InterPro"/>
</dbReference>
<dbReference type="VEuPathDB" id="CryptoDB:Cvel_15297"/>
<keyword evidence="4" id="KW-0109">Calcium transport</keyword>
<evidence type="ECO:0000256" key="4">
    <source>
        <dbReference type="ARBA" id="ARBA00022568"/>
    </source>
</evidence>
<gene>
    <name evidence="18" type="ORF">Cvel_15297</name>
</gene>
<dbReference type="Pfam" id="PF04678">
    <property type="entry name" value="MCU"/>
    <property type="match status" value="1"/>
</dbReference>
<evidence type="ECO:0000256" key="9">
    <source>
        <dbReference type="ARBA" id="ARBA00022989"/>
    </source>
</evidence>
<evidence type="ECO:0000259" key="17">
    <source>
        <dbReference type="Pfam" id="PF04678"/>
    </source>
</evidence>
<evidence type="ECO:0000256" key="13">
    <source>
        <dbReference type="ARBA" id="ARBA00023303"/>
    </source>
</evidence>
<keyword evidence="5" id="KW-0107">Calcium channel</keyword>
<dbReference type="GO" id="GO:0015292">
    <property type="term" value="F:uniporter activity"/>
    <property type="evidence" value="ECO:0007669"/>
    <property type="project" value="TreeGrafter"/>
</dbReference>
<evidence type="ECO:0000256" key="12">
    <source>
        <dbReference type="ARBA" id="ARBA00023136"/>
    </source>
</evidence>
<evidence type="ECO:0000256" key="14">
    <source>
        <dbReference type="ARBA" id="ARBA00036634"/>
    </source>
</evidence>